<feature type="compositionally biased region" description="Polar residues" evidence="1">
    <location>
        <begin position="31"/>
        <end position="46"/>
    </location>
</feature>
<evidence type="ECO:0000256" key="1">
    <source>
        <dbReference type="SAM" id="MobiDB-lite"/>
    </source>
</evidence>
<dbReference type="Proteomes" id="UP000501690">
    <property type="component" value="Linkage Group LG5"/>
</dbReference>
<dbReference type="AlphaFoldDB" id="A0A4D6M0P8"/>
<reference evidence="2 3" key="1">
    <citation type="submission" date="2019-04" db="EMBL/GenBank/DDBJ databases">
        <title>An improved genome assembly and genetic linkage map for asparagus bean, Vigna unguiculata ssp. sesquipedialis.</title>
        <authorList>
            <person name="Xia Q."/>
            <person name="Zhang R."/>
            <person name="Dong Y."/>
        </authorList>
    </citation>
    <scope>NUCLEOTIDE SEQUENCE [LARGE SCALE GENOMIC DNA]</scope>
    <source>
        <tissue evidence="2">Leaf</tissue>
    </source>
</reference>
<proteinExistence type="predicted"/>
<evidence type="ECO:0000313" key="3">
    <source>
        <dbReference type="Proteomes" id="UP000501690"/>
    </source>
</evidence>
<gene>
    <name evidence="2" type="ORF">DEO72_LG5g2928</name>
</gene>
<accession>A0A4D6M0P8</accession>
<evidence type="ECO:0000313" key="2">
    <source>
        <dbReference type="EMBL" id="QCD94839.1"/>
    </source>
</evidence>
<feature type="region of interest" description="Disordered" evidence="1">
    <location>
        <begin position="27"/>
        <end position="90"/>
    </location>
</feature>
<feature type="compositionally biased region" description="Polar residues" evidence="1">
    <location>
        <begin position="74"/>
        <end position="90"/>
    </location>
</feature>
<protein>
    <submittedName>
        <fullName evidence="2">Uncharacterized protein</fullName>
    </submittedName>
</protein>
<sequence length="156" mass="17030">MAAATLVGSNAPHHSFVFFSATHHCEKPAANRNTDPQPAANRNTDPQPARNANAHPDANHHHHATVKDAPDADSSATANEGSEPPLQQRNATTTFEQIGVAANSRHQSHHCCIWNINDITIAPRTAMPEGEEKKCCCREGRGEEEEKWGSQIWCPN</sequence>
<keyword evidence="3" id="KW-1185">Reference proteome</keyword>
<dbReference type="EMBL" id="CP039349">
    <property type="protein sequence ID" value="QCD94839.1"/>
    <property type="molecule type" value="Genomic_DNA"/>
</dbReference>
<name>A0A4D6M0P8_VIGUN</name>
<organism evidence="2 3">
    <name type="scientific">Vigna unguiculata</name>
    <name type="common">Cowpea</name>
    <dbReference type="NCBI Taxonomy" id="3917"/>
    <lineage>
        <taxon>Eukaryota</taxon>
        <taxon>Viridiplantae</taxon>
        <taxon>Streptophyta</taxon>
        <taxon>Embryophyta</taxon>
        <taxon>Tracheophyta</taxon>
        <taxon>Spermatophyta</taxon>
        <taxon>Magnoliopsida</taxon>
        <taxon>eudicotyledons</taxon>
        <taxon>Gunneridae</taxon>
        <taxon>Pentapetalae</taxon>
        <taxon>rosids</taxon>
        <taxon>fabids</taxon>
        <taxon>Fabales</taxon>
        <taxon>Fabaceae</taxon>
        <taxon>Papilionoideae</taxon>
        <taxon>50 kb inversion clade</taxon>
        <taxon>NPAAA clade</taxon>
        <taxon>indigoferoid/millettioid clade</taxon>
        <taxon>Phaseoleae</taxon>
        <taxon>Vigna</taxon>
    </lineage>
</organism>